<comment type="catalytic activity">
    <reaction evidence="8">
        <text>D-sedoheptulose 7-phosphate + D-glyceraldehyde 3-phosphate = D-erythrose 4-phosphate + beta-D-fructose 6-phosphate</text>
        <dbReference type="Rhea" id="RHEA:17053"/>
        <dbReference type="ChEBI" id="CHEBI:16897"/>
        <dbReference type="ChEBI" id="CHEBI:57483"/>
        <dbReference type="ChEBI" id="CHEBI:57634"/>
        <dbReference type="ChEBI" id="CHEBI:59776"/>
        <dbReference type="EC" id="2.2.1.2"/>
    </reaction>
</comment>
<protein>
    <recommendedName>
        <fullName evidence="9">Probable transaldolase</fullName>
        <ecNumber evidence="5">2.2.1.2</ecNumber>
    </recommendedName>
</protein>
<evidence type="ECO:0000256" key="4">
    <source>
        <dbReference type="ARBA" id="ARBA00005740"/>
    </source>
</evidence>
<dbReference type="EMBL" id="BMOU01000001">
    <property type="protein sequence ID" value="GGN88571.1"/>
    <property type="molecule type" value="Genomic_DNA"/>
</dbReference>
<dbReference type="FunFam" id="3.20.20.70:FF:000018">
    <property type="entry name" value="Probable transaldolase"/>
    <property type="match status" value="1"/>
</dbReference>
<comment type="pathway">
    <text evidence="3">Carbohydrate degradation; pentose phosphate pathway; D-glyceraldehyde 3-phosphate and beta-D-fructose 6-phosphate from D-ribose 5-phosphate and D-xylulose 5-phosphate (non-oxidative stage): step 2/3.</text>
</comment>
<evidence type="ECO:0000313" key="12">
    <source>
        <dbReference type="Proteomes" id="UP000605784"/>
    </source>
</evidence>
<evidence type="ECO:0000256" key="6">
    <source>
        <dbReference type="ARBA" id="ARBA00022490"/>
    </source>
</evidence>
<dbReference type="InterPro" id="IPR018225">
    <property type="entry name" value="Transaldolase_AS"/>
</dbReference>
<comment type="caution">
    <text evidence="11">The sequence shown here is derived from an EMBL/GenBank/DDBJ whole genome shotgun (WGS) entry which is preliminary data.</text>
</comment>
<gene>
    <name evidence="11" type="primary">mipB</name>
    <name evidence="11" type="ORF">GCM10009030_08440</name>
</gene>
<dbReference type="Proteomes" id="UP000605784">
    <property type="component" value="Unassembled WGS sequence"/>
</dbReference>
<dbReference type="SUPFAM" id="SSF51569">
    <property type="entry name" value="Aldolase"/>
    <property type="match status" value="1"/>
</dbReference>
<dbReference type="GO" id="GO:0005737">
    <property type="term" value="C:cytoplasm"/>
    <property type="evidence" value="ECO:0007669"/>
    <property type="project" value="UniProtKB-SubCell"/>
</dbReference>
<keyword evidence="6" id="KW-0963">Cytoplasm</keyword>
<proteinExistence type="inferred from homology"/>
<evidence type="ECO:0000256" key="2">
    <source>
        <dbReference type="ARBA" id="ARBA00004496"/>
    </source>
</evidence>
<evidence type="ECO:0000256" key="10">
    <source>
        <dbReference type="SAM" id="MobiDB-lite"/>
    </source>
</evidence>
<dbReference type="InterPro" id="IPR013785">
    <property type="entry name" value="Aldolase_TIM"/>
</dbReference>
<dbReference type="GO" id="GO:0004801">
    <property type="term" value="F:transaldolase activity"/>
    <property type="evidence" value="ECO:0007669"/>
    <property type="project" value="UniProtKB-EC"/>
</dbReference>
<reference evidence="11" key="2">
    <citation type="submission" date="2020-09" db="EMBL/GenBank/DDBJ databases">
        <authorList>
            <person name="Sun Q."/>
            <person name="Ohkuma M."/>
        </authorList>
    </citation>
    <scope>NUCLEOTIDE SEQUENCE</scope>
    <source>
        <strain evidence="11">JCM 17820</strain>
    </source>
</reference>
<dbReference type="InterPro" id="IPR001585">
    <property type="entry name" value="TAL/FSA"/>
</dbReference>
<dbReference type="PROSITE" id="PS01054">
    <property type="entry name" value="TRANSALDOLASE_1"/>
    <property type="match status" value="1"/>
</dbReference>
<evidence type="ECO:0000256" key="8">
    <source>
        <dbReference type="ARBA" id="ARBA00048810"/>
    </source>
</evidence>
<dbReference type="GO" id="GO:0005975">
    <property type="term" value="P:carbohydrate metabolic process"/>
    <property type="evidence" value="ECO:0007669"/>
    <property type="project" value="InterPro"/>
</dbReference>
<dbReference type="Gene3D" id="3.20.20.70">
    <property type="entry name" value="Aldolase class I"/>
    <property type="match status" value="1"/>
</dbReference>
<evidence type="ECO:0000256" key="3">
    <source>
        <dbReference type="ARBA" id="ARBA00004857"/>
    </source>
</evidence>
<comment type="subcellular location">
    <subcellularLocation>
        <location evidence="2">Cytoplasm</location>
    </subcellularLocation>
</comment>
<comment type="function">
    <text evidence="1">Transaldolase is important for the balance of metabolites in the pentose-phosphate pathway.</text>
</comment>
<sequence length="232" mass="24873">MSVASFYHIEDMRGMKLYLDTADRDRITEAARLGVVDGVTTNPSIVTAAGLGYREAVTAIADVVDGPVFAQVLADDVEGIVREARGYQEWADDVVAKIPATRPGFEALARLRDEDVPAGTTVVFSIEQAVLAAKNDASFVAPYVGRLDDAGEDGVDTVRRIQHIYDTYGFETEVLAASVRNTTQAVSLYEAGVDAVTLSPDVLDDHVPHPKTDEGVAGFEAAWGDRGSPIDE</sequence>
<organism evidence="11 12">
    <name type="scientific">Haloarcula pellucida</name>
    <dbReference type="NCBI Taxonomy" id="1427151"/>
    <lineage>
        <taxon>Archaea</taxon>
        <taxon>Methanobacteriati</taxon>
        <taxon>Methanobacteriota</taxon>
        <taxon>Stenosarchaea group</taxon>
        <taxon>Halobacteria</taxon>
        <taxon>Halobacteriales</taxon>
        <taxon>Haloarculaceae</taxon>
        <taxon>Haloarcula</taxon>
    </lineage>
</organism>
<evidence type="ECO:0000256" key="5">
    <source>
        <dbReference type="ARBA" id="ARBA00013151"/>
    </source>
</evidence>
<dbReference type="GO" id="GO:0016832">
    <property type="term" value="F:aldehyde-lyase activity"/>
    <property type="evidence" value="ECO:0007669"/>
    <property type="project" value="InterPro"/>
</dbReference>
<dbReference type="AlphaFoldDB" id="A0A830GJM7"/>
<dbReference type="InterPro" id="IPR033919">
    <property type="entry name" value="TSA/FSA_arc/bac"/>
</dbReference>
<keyword evidence="12" id="KW-1185">Reference proteome</keyword>
<feature type="region of interest" description="Disordered" evidence="10">
    <location>
        <begin position="211"/>
        <end position="232"/>
    </location>
</feature>
<evidence type="ECO:0000313" key="11">
    <source>
        <dbReference type="EMBL" id="GGN88571.1"/>
    </source>
</evidence>
<evidence type="ECO:0000256" key="7">
    <source>
        <dbReference type="ARBA" id="ARBA00023270"/>
    </source>
</evidence>
<dbReference type="Pfam" id="PF00923">
    <property type="entry name" value="TAL_FSA"/>
    <property type="match status" value="1"/>
</dbReference>
<dbReference type="PANTHER" id="PTHR10683">
    <property type="entry name" value="TRANSALDOLASE"/>
    <property type="match status" value="1"/>
</dbReference>
<name>A0A830GJM7_9EURY</name>
<dbReference type="EC" id="2.2.1.2" evidence="5"/>
<accession>A0A830GJM7</accession>
<dbReference type="PANTHER" id="PTHR10683:SF40">
    <property type="entry name" value="FRUCTOSE-6-PHOSPHATE ALDOLASE 1-RELATED"/>
    <property type="match status" value="1"/>
</dbReference>
<evidence type="ECO:0000256" key="9">
    <source>
        <dbReference type="ARBA" id="ARBA00067532"/>
    </source>
</evidence>
<comment type="similarity">
    <text evidence="4">Belongs to the transaldolase family. Type 3B subfamily.</text>
</comment>
<reference evidence="11" key="1">
    <citation type="journal article" date="2014" name="Int. J. Syst. Evol. Microbiol.">
        <title>Complete genome sequence of Corynebacterium casei LMG S-19264T (=DSM 44701T), isolated from a smear-ripened cheese.</title>
        <authorList>
            <consortium name="US DOE Joint Genome Institute (JGI-PGF)"/>
            <person name="Walter F."/>
            <person name="Albersmeier A."/>
            <person name="Kalinowski J."/>
            <person name="Ruckert C."/>
        </authorList>
    </citation>
    <scope>NUCLEOTIDE SEQUENCE</scope>
    <source>
        <strain evidence="11">JCM 17820</strain>
    </source>
</reference>
<evidence type="ECO:0000256" key="1">
    <source>
        <dbReference type="ARBA" id="ARBA00003518"/>
    </source>
</evidence>
<keyword evidence="7" id="KW-0704">Schiff base</keyword>
<dbReference type="CDD" id="cd00956">
    <property type="entry name" value="Transaldolase_FSA"/>
    <property type="match status" value="1"/>
</dbReference>